<dbReference type="PANTHER" id="PTHR34801">
    <property type="entry name" value="EXPRESSED PROTEIN"/>
    <property type="match status" value="1"/>
</dbReference>
<organism evidence="1 2">
    <name type="scientific">Gimesia alba</name>
    <dbReference type="NCBI Taxonomy" id="2527973"/>
    <lineage>
        <taxon>Bacteria</taxon>
        <taxon>Pseudomonadati</taxon>
        <taxon>Planctomycetota</taxon>
        <taxon>Planctomycetia</taxon>
        <taxon>Planctomycetales</taxon>
        <taxon>Planctomycetaceae</taxon>
        <taxon>Gimesia</taxon>
    </lineage>
</organism>
<dbReference type="PIRSF" id="PIRSF026426">
    <property type="entry name" value="DUF1499"/>
    <property type="match status" value="1"/>
</dbReference>
<reference evidence="1 2" key="1">
    <citation type="submission" date="2019-02" db="EMBL/GenBank/DDBJ databases">
        <title>Deep-cultivation of Planctomycetes and their phenomic and genomic characterization uncovers novel biology.</title>
        <authorList>
            <person name="Wiegand S."/>
            <person name="Jogler M."/>
            <person name="Boedeker C."/>
            <person name="Pinto D."/>
            <person name="Vollmers J."/>
            <person name="Rivas-Marin E."/>
            <person name="Kohn T."/>
            <person name="Peeters S.H."/>
            <person name="Heuer A."/>
            <person name="Rast P."/>
            <person name="Oberbeckmann S."/>
            <person name="Bunk B."/>
            <person name="Jeske O."/>
            <person name="Meyerdierks A."/>
            <person name="Storesund J.E."/>
            <person name="Kallscheuer N."/>
            <person name="Luecker S."/>
            <person name="Lage O.M."/>
            <person name="Pohl T."/>
            <person name="Merkel B.J."/>
            <person name="Hornburger P."/>
            <person name="Mueller R.-W."/>
            <person name="Bruemmer F."/>
            <person name="Labrenz M."/>
            <person name="Spormann A.M."/>
            <person name="Op den Camp H."/>
            <person name="Overmann J."/>
            <person name="Amann R."/>
            <person name="Jetten M.S.M."/>
            <person name="Mascher T."/>
            <person name="Medema M.H."/>
            <person name="Devos D.P."/>
            <person name="Kaster A.-K."/>
            <person name="Ovreas L."/>
            <person name="Rohde M."/>
            <person name="Galperin M.Y."/>
            <person name="Jogler C."/>
        </authorList>
    </citation>
    <scope>NUCLEOTIDE SEQUENCE [LARGE SCALE GENOMIC DNA]</scope>
    <source>
        <strain evidence="1 2">Pan241w</strain>
    </source>
</reference>
<dbReference type="AlphaFoldDB" id="A0A517RA53"/>
<proteinExistence type="predicted"/>
<evidence type="ECO:0008006" key="3">
    <source>
        <dbReference type="Google" id="ProtNLM"/>
    </source>
</evidence>
<evidence type="ECO:0000313" key="1">
    <source>
        <dbReference type="EMBL" id="QDT40772.1"/>
    </source>
</evidence>
<dbReference type="PANTHER" id="PTHR34801:SF6">
    <property type="entry name" value="SLL1620 PROTEIN"/>
    <property type="match status" value="1"/>
</dbReference>
<dbReference type="Proteomes" id="UP000317171">
    <property type="component" value="Chromosome"/>
</dbReference>
<dbReference type="OrthoDB" id="9793534at2"/>
<accession>A0A517RA53</accession>
<evidence type="ECO:0000313" key="2">
    <source>
        <dbReference type="Proteomes" id="UP000317171"/>
    </source>
</evidence>
<keyword evidence="2" id="KW-1185">Reference proteome</keyword>
<name>A0A517RA53_9PLAN</name>
<dbReference type="RefSeq" id="WP_145211268.1">
    <property type="nucleotide sequence ID" value="NZ_CP036269.1"/>
</dbReference>
<sequence length="152" mass="17171">MILFWCVSFLLAAYLGIVLWNTLSSPPANLGVVDQHLSPCPDSPNCVCSQDQSPAHQIAPLQYSGPKNEAVQQLTEILNRQRGCRIVVQNEDYLRAEFRSLCFRFVDDVEFLVDSRQNVIHVRSASRVGYSDLGANRKRIEAIRKMFANSND</sequence>
<dbReference type="KEGG" id="gaz:Pan241w_08310"/>
<dbReference type="EMBL" id="CP036269">
    <property type="protein sequence ID" value="QDT40772.1"/>
    <property type="molecule type" value="Genomic_DNA"/>
</dbReference>
<protein>
    <recommendedName>
        <fullName evidence="3">DUF1499 domain-containing protein</fullName>
    </recommendedName>
</protein>
<dbReference type="Pfam" id="PF07386">
    <property type="entry name" value="DUF1499"/>
    <property type="match status" value="1"/>
</dbReference>
<dbReference type="InterPro" id="IPR010865">
    <property type="entry name" value="DUF1499"/>
</dbReference>
<gene>
    <name evidence="1" type="ORF">Pan241w_08310</name>
</gene>